<dbReference type="EMBL" id="JASSZA010000014">
    <property type="protein sequence ID" value="KAK2093829.1"/>
    <property type="molecule type" value="Genomic_DNA"/>
</dbReference>
<accession>A0ABQ9U9U1</accession>
<organism evidence="1 2">
    <name type="scientific">Saguinus oedipus</name>
    <name type="common">Cotton-top tamarin</name>
    <name type="synonym">Oedipomidas oedipus</name>
    <dbReference type="NCBI Taxonomy" id="9490"/>
    <lineage>
        <taxon>Eukaryota</taxon>
        <taxon>Metazoa</taxon>
        <taxon>Chordata</taxon>
        <taxon>Craniata</taxon>
        <taxon>Vertebrata</taxon>
        <taxon>Euteleostomi</taxon>
        <taxon>Mammalia</taxon>
        <taxon>Eutheria</taxon>
        <taxon>Euarchontoglires</taxon>
        <taxon>Primates</taxon>
        <taxon>Haplorrhini</taxon>
        <taxon>Platyrrhini</taxon>
        <taxon>Cebidae</taxon>
        <taxon>Callitrichinae</taxon>
        <taxon>Saguinus</taxon>
    </lineage>
</organism>
<comment type="caution">
    <text evidence="1">The sequence shown here is derived from an EMBL/GenBank/DDBJ whole genome shotgun (WGS) entry which is preliminary data.</text>
</comment>
<proteinExistence type="predicted"/>
<evidence type="ECO:0000313" key="2">
    <source>
        <dbReference type="Proteomes" id="UP001266305"/>
    </source>
</evidence>
<reference evidence="1 2" key="1">
    <citation type="submission" date="2023-05" db="EMBL/GenBank/DDBJ databases">
        <title>B98-5 Cell Line De Novo Hybrid Assembly: An Optical Mapping Approach.</title>
        <authorList>
            <person name="Kananen K."/>
            <person name="Auerbach J.A."/>
            <person name="Kautto E."/>
            <person name="Blachly J.S."/>
        </authorList>
    </citation>
    <scope>NUCLEOTIDE SEQUENCE [LARGE SCALE GENOMIC DNA]</scope>
    <source>
        <strain evidence="1">B95-8</strain>
        <tissue evidence="1">Cell line</tissue>
    </source>
</reference>
<name>A0ABQ9U9U1_SAGOE</name>
<dbReference type="Proteomes" id="UP001266305">
    <property type="component" value="Unassembled WGS sequence"/>
</dbReference>
<gene>
    <name evidence="1" type="ORF">P7K49_027567</name>
</gene>
<protein>
    <submittedName>
        <fullName evidence="1">Uncharacterized protein</fullName>
    </submittedName>
</protein>
<evidence type="ECO:0000313" key="1">
    <source>
        <dbReference type="EMBL" id="KAK2093829.1"/>
    </source>
</evidence>
<sequence>MGFEAEGSIRNGLQHWVSDSSGFDGLAQSAENIIRAIRTKSWSCEGRRDSWELLTPSKALL</sequence>
<keyword evidence="2" id="KW-1185">Reference proteome</keyword>